<dbReference type="Proteomes" id="UP001066276">
    <property type="component" value="Chromosome 5"/>
</dbReference>
<dbReference type="EMBL" id="JANPWB010000009">
    <property type="protein sequence ID" value="KAJ1151738.1"/>
    <property type="molecule type" value="Genomic_DNA"/>
</dbReference>
<feature type="region of interest" description="Disordered" evidence="1">
    <location>
        <begin position="1"/>
        <end position="154"/>
    </location>
</feature>
<comment type="caution">
    <text evidence="2">The sequence shown here is derived from an EMBL/GenBank/DDBJ whole genome shotgun (WGS) entry which is preliminary data.</text>
</comment>
<keyword evidence="3" id="KW-1185">Reference proteome</keyword>
<dbReference type="AlphaFoldDB" id="A0AAV7RL79"/>
<evidence type="ECO:0000256" key="1">
    <source>
        <dbReference type="SAM" id="MobiDB-lite"/>
    </source>
</evidence>
<organism evidence="2 3">
    <name type="scientific">Pleurodeles waltl</name>
    <name type="common">Iberian ribbed newt</name>
    <dbReference type="NCBI Taxonomy" id="8319"/>
    <lineage>
        <taxon>Eukaryota</taxon>
        <taxon>Metazoa</taxon>
        <taxon>Chordata</taxon>
        <taxon>Craniata</taxon>
        <taxon>Vertebrata</taxon>
        <taxon>Euteleostomi</taxon>
        <taxon>Amphibia</taxon>
        <taxon>Batrachia</taxon>
        <taxon>Caudata</taxon>
        <taxon>Salamandroidea</taxon>
        <taxon>Salamandridae</taxon>
        <taxon>Pleurodelinae</taxon>
        <taxon>Pleurodeles</taxon>
    </lineage>
</organism>
<evidence type="ECO:0000313" key="3">
    <source>
        <dbReference type="Proteomes" id="UP001066276"/>
    </source>
</evidence>
<sequence>MHGPRAPPLQGLLVAPIQMPGPAGADPCLPPWAQLPPPQALALRTPQVLNTAPQGTSGTAPSWVAAAPLPGPKAGRLKSRRGPRPPTPGVGTGPAAPPSRSVRVQASRALRGSSPSGASDTLRRTPASPYLGPQSYFQRPGRRSTDRTRPLTPP</sequence>
<feature type="compositionally biased region" description="Polar residues" evidence="1">
    <location>
        <begin position="48"/>
        <end position="60"/>
    </location>
</feature>
<feature type="compositionally biased region" description="Basic and acidic residues" evidence="1">
    <location>
        <begin position="143"/>
        <end position="154"/>
    </location>
</feature>
<name>A0AAV7RL79_PLEWA</name>
<reference evidence="2" key="1">
    <citation type="journal article" date="2022" name="bioRxiv">
        <title>Sequencing and chromosome-scale assembly of the giantPleurodeles waltlgenome.</title>
        <authorList>
            <person name="Brown T."/>
            <person name="Elewa A."/>
            <person name="Iarovenko S."/>
            <person name="Subramanian E."/>
            <person name="Araus A.J."/>
            <person name="Petzold A."/>
            <person name="Susuki M."/>
            <person name="Suzuki K.-i.T."/>
            <person name="Hayashi T."/>
            <person name="Toyoda A."/>
            <person name="Oliveira C."/>
            <person name="Osipova E."/>
            <person name="Leigh N.D."/>
            <person name="Simon A."/>
            <person name="Yun M.H."/>
        </authorList>
    </citation>
    <scope>NUCLEOTIDE SEQUENCE</scope>
    <source>
        <strain evidence="2">20211129_DDA</strain>
        <tissue evidence="2">Liver</tissue>
    </source>
</reference>
<gene>
    <name evidence="2" type="ORF">NDU88_004518</name>
</gene>
<feature type="compositionally biased region" description="Pro residues" evidence="1">
    <location>
        <begin position="28"/>
        <end position="39"/>
    </location>
</feature>
<proteinExistence type="predicted"/>
<accession>A0AAV7RL79</accession>
<evidence type="ECO:0000313" key="2">
    <source>
        <dbReference type="EMBL" id="KAJ1151738.1"/>
    </source>
</evidence>
<protein>
    <submittedName>
        <fullName evidence="2">Uncharacterized protein</fullName>
    </submittedName>
</protein>